<organism evidence="2 3">
    <name type="scientific">Petrachloros mirabilis ULC683</name>
    <dbReference type="NCBI Taxonomy" id="2781853"/>
    <lineage>
        <taxon>Bacteria</taxon>
        <taxon>Bacillati</taxon>
        <taxon>Cyanobacteriota</taxon>
        <taxon>Cyanophyceae</taxon>
        <taxon>Synechococcales</taxon>
        <taxon>Petrachlorosaceae</taxon>
        <taxon>Petrachloros</taxon>
        <taxon>Petrachloros mirabilis</taxon>
    </lineage>
</organism>
<evidence type="ECO:0000259" key="1">
    <source>
        <dbReference type="PROSITE" id="PS50846"/>
    </source>
</evidence>
<dbReference type="InterPro" id="IPR006121">
    <property type="entry name" value="HMA_dom"/>
</dbReference>
<protein>
    <submittedName>
        <fullName evidence="2">Copper chaperone</fullName>
    </submittedName>
</protein>
<keyword evidence="3" id="KW-1185">Reference proteome</keyword>
<dbReference type="SUPFAM" id="SSF55008">
    <property type="entry name" value="HMA, heavy metal-associated domain"/>
    <property type="match status" value="1"/>
</dbReference>
<dbReference type="EMBL" id="WVIC01000012">
    <property type="protein sequence ID" value="NCJ06405.1"/>
    <property type="molecule type" value="Genomic_DNA"/>
</dbReference>
<proteinExistence type="predicted"/>
<name>A0A8K1ZW99_9CYAN</name>
<evidence type="ECO:0000313" key="2">
    <source>
        <dbReference type="EMBL" id="NCJ06405.1"/>
    </source>
</evidence>
<dbReference type="PROSITE" id="PS50846">
    <property type="entry name" value="HMA_2"/>
    <property type="match status" value="1"/>
</dbReference>
<gene>
    <name evidence="2" type="ORF">GS597_07755</name>
</gene>
<evidence type="ECO:0000313" key="3">
    <source>
        <dbReference type="Proteomes" id="UP000607397"/>
    </source>
</evidence>
<dbReference type="AlphaFoldDB" id="A0A8K1ZW99"/>
<dbReference type="RefSeq" id="WP_161824884.1">
    <property type="nucleotide sequence ID" value="NZ_WVIC01000012.1"/>
</dbReference>
<dbReference type="Proteomes" id="UP000607397">
    <property type="component" value="Unassembled WGS sequence"/>
</dbReference>
<sequence>MITLTVSDMACAACAETITATVIALDPAAQVQADPQTKVVKVKTTVSAEAVVAAIANSGYSPQVV</sequence>
<comment type="caution">
    <text evidence="2">The sequence shown here is derived from an EMBL/GenBank/DDBJ whole genome shotgun (WGS) entry which is preliminary data.</text>
</comment>
<reference evidence="2" key="1">
    <citation type="submission" date="2019-12" db="EMBL/GenBank/DDBJ databases">
        <title>High-Quality draft genome sequences of three cyanobacteria isolated from the limestone walls of the Old Cathedral of Coimbra.</title>
        <authorList>
            <person name="Tiago I."/>
            <person name="Soares F."/>
            <person name="Portugal A."/>
        </authorList>
    </citation>
    <scope>NUCLEOTIDE SEQUENCE [LARGE SCALE GENOMIC DNA]</scope>
    <source>
        <strain evidence="2">C</strain>
    </source>
</reference>
<dbReference type="Pfam" id="PF00403">
    <property type="entry name" value="HMA"/>
    <property type="match status" value="1"/>
</dbReference>
<dbReference type="InterPro" id="IPR036163">
    <property type="entry name" value="HMA_dom_sf"/>
</dbReference>
<dbReference type="GO" id="GO:0046872">
    <property type="term" value="F:metal ion binding"/>
    <property type="evidence" value="ECO:0007669"/>
    <property type="project" value="InterPro"/>
</dbReference>
<accession>A0A8K1ZW99</accession>
<feature type="domain" description="HMA" evidence="1">
    <location>
        <begin position="1"/>
        <end position="63"/>
    </location>
</feature>
<dbReference type="Gene3D" id="3.30.70.100">
    <property type="match status" value="1"/>
</dbReference>